<accession>A0A368S663</accession>
<sequence length="54" mass="5964">MEHWMPLSFVIKVTGNGVSGSFHDLGMSSQFEGRGRTGSLSQFTLYHRPHPNGS</sequence>
<name>A0A368S663_SETIT</name>
<evidence type="ECO:0000313" key="1">
    <source>
        <dbReference type="EMBL" id="RCV37926.1"/>
    </source>
</evidence>
<reference evidence="1" key="2">
    <citation type="submission" date="2015-07" db="EMBL/GenBank/DDBJ databases">
        <authorList>
            <person name="Noorani M."/>
        </authorList>
    </citation>
    <scope>NUCLEOTIDE SEQUENCE</scope>
    <source>
        <strain evidence="1">Yugu1</strain>
    </source>
</reference>
<reference evidence="1" key="1">
    <citation type="journal article" date="2012" name="Nat. Biotechnol.">
        <title>Reference genome sequence of the model plant Setaria.</title>
        <authorList>
            <person name="Bennetzen J.L."/>
            <person name="Schmutz J."/>
            <person name="Wang H."/>
            <person name="Percifield R."/>
            <person name="Hawkins J."/>
            <person name="Pontaroli A.C."/>
            <person name="Estep M."/>
            <person name="Feng L."/>
            <person name="Vaughn J.N."/>
            <person name="Grimwood J."/>
            <person name="Jenkins J."/>
            <person name="Barry K."/>
            <person name="Lindquist E."/>
            <person name="Hellsten U."/>
            <person name="Deshpande S."/>
            <person name="Wang X."/>
            <person name="Wu X."/>
            <person name="Mitros T."/>
            <person name="Triplett J."/>
            <person name="Yang X."/>
            <person name="Ye C.Y."/>
            <person name="Mauro-Herrera M."/>
            <person name="Wang L."/>
            <person name="Li P."/>
            <person name="Sharma M."/>
            <person name="Sharma R."/>
            <person name="Ronald P.C."/>
            <person name="Panaud O."/>
            <person name="Kellogg E.A."/>
            <person name="Brutnell T.P."/>
            <person name="Doust A.N."/>
            <person name="Tuskan G.A."/>
            <person name="Rokhsar D."/>
            <person name="Devos K.M."/>
        </authorList>
    </citation>
    <scope>NUCLEOTIDE SEQUENCE [LARGE SCALE GENOMIC DNA]</scope>
    <source>
        <strain evidence="1">Yugu1</strain>
    </source>
</reference>
<dbReference type="AlphaFoldDB" id="A0A368S663"/>
<protein>
    <submittedName>
        <fullName evidence="1">Uncharacterized protein</fullName>
    </submittedName>
</protein>
<proteinExistence type="predicted"/>
<gene>
    <name evidence="1" type="ORF">SETIT_8G102300v2</name>
</gene>
<organism evidence="1">
    <name type="scientific">Setaria italica</name>
    <name type="common">Foxtail millet</name>
    <name type="synonym">Panicum italicum</name>
    <dbReference type="NCBI Taxonomy" id="4555"/>
    <lineage>
        <taxon>Eukaryota</taxon>
        <taxon>Viridiplantae</taxon>
        <taxon>Streptophyta</taxon>
        <taxon>Embryophyta</taxon>
        <taxon>Tracheophyta</taxon>
        <taxon>Spermatophyta</taxon>
        <taxon>Magnoliopsida</taxon>
        <taxon>Liliopsida</taxon>
        <taxon>Poales</taxon>
        <taxon>Poaceae</taxon>
        <taxon>PACMAD clade</taxon>
        <taxon>Panicoideae</taxon>
        <taxon>Panicodae</taxon>
        <taxon>Paniceae</taxon>
        <taxon>Cenchrinae</taxon>
        <taxon>Setaria</taxon>
    </lineage>
</organism>
<dbReference type="EMBL" id="CM003535">
    <property type="protein sequence ID" value="RCV37926.1"/>
    <property type="molecule type" value="Genomic_DNA"/>
</dbReference>